<proteinExistence type="predicted"/>
<keyword evidence="1" id="KW-0472">Membrane</keyword>
<protein>
    <submittedName>
        <fullName evidence="2">Uncharacterized protein</fullName>
    </submittedName>
</protein>
<name>A0ABW8TRW7_9CLOT</name>
<dbReference type="Proteomes" id="UP001623661">
    <property type="component" value="Unassembled WGS sequence"/>
</dbReference>
<keyword evidence="1" id="KW-0812">Transmembrane</keyword>
<feature type="transmembrane region" description="Helical" evidence="1">
    <location>
        <begin position="52"/>
        <end position="70"/>
    </location>
</feature>
<evidence type="ECO:0000256" key="1">
    <source>
        <dbReference type="SAM" id="Phobius"/>
    </source>
</evidence>
<evidence type="ECO:0000313" key="3">
    <source>
        <dbReference type="Proteomes" id="UP001623661"/>
    </source>
</evidence>
<comment type="caution">
    <text evidence="2">The sequence shown here is derived from an EMBL/GenBank/DDBJ whole genome shotgun (WGS) entry which is preliminary data.</text>
</comment>
<keyword evidence="3" id="KW-1185">Reference proteome</keyword>
<evidence type="ECO:0000313" key="2">
    <source>
        <dbReference type="EMBL" id="MFL0267961.1"/>
    </source>
</evidence>
<dbReference type="RefSeq" id="WP_406764546.1">
    <property type="nucleotide sequence ID" value="NZ_JBJHZY010000001.1"/>
</dbReference>
<reference evidence="2 3" key="1">
    <citation type="submission" date="2024-11" db="EMBL/GenBank/DDBJ databases">
        <authorList>
            <person name="Heng Y.C."/>
            <person name="Lim A.C.H."/>
            <person name="Lee J.K.Y."/>
            <person name="Kittelmann S."/>
        </authorList>
    </citation>
    <scope>NUCLEOTIDE SEQUENCE [LARGE SCALE GENOMIC DNA]</scope>
    <source>
        <strain evidence="2 3">WILCCON 0202</strain>
    </source>
</reference>
<sequence length="242" mass="28318">MKQISKKEIKEKLIMNFKVQTPNFWEQIQDKLEPQVHHIYSDTKKKSSLISLYRVGIIFIIAIIITSISFRSKLTNYVINNFSKTKEKIAINSQSTSKQDNEPVKVSSSPAMRSFHEWQNKYYQIESNQGIDKNQIGKYIGKYYNTDLFEIKGIDSTKSIAVTNVKDFYLKANFVFNATINWNNKIYEINPNYTILPNLNNEKIDKYLGKINSFDVYSIQGVDTNQEISLYYNKNYIIAIRK</sequence>
<dbReference type="EMBL" id="JBJHZY010000001">
    <property type="protein sequence ID" value="MFL0267961.1"/>
    <property type="molecule type" value="Genomic_DNA"/>
</dbReference>
<organism evidence="2 3">
    <name type="scientific">Candidatus Clostridium radicumherbarum</name>
    <dbReference type="NCBI Taxonomy" id="3381662"/>
    <lineage>
        <taxon>Bacteria</taxon>
        <taxon>Bacillati</taxon>
        <taxon>Bacillota</taxon>
        <taxon>Clostridia</taxon>
        <taxon>Eubacteriales</taxon>
        <taxon>Clostridiaceae</taxon>
        <taxon>Clostridium</taxon>
    </lineage>
</organism>
<gene>
    <name evidence="2" type="ORF">ACJDUH_07585</name>
</gene>
<keyword evidence="1" id="KW-1133">Transmembrane helix</keyword>
<accession>A0ABW8TRW7</accession>